<dbReference type="EMBL" id="CP003746">
    <property type="protein sequence ID" value="AFV00800.1"/>
    <property type="molecule type" value="Genomic_DNA"/>
</dbReference>
<evidence type="ECO:0000259" key="6">
    <source>
        <dbReference type="PROSITE" id="PS51192"/>
    </source>
</evidence>
<keyword evidence="1" id="KW-0547">Nucleotide-binding</keyword>
<dbReference type="PANTHER" id="PTHR47959:SF1">
    <property type="entry name" value="ATP-DEPENDENT RNA HELICASE DBPA"/>
    <property type="match status" value="1"/>
</dbReference>
<keyword evidence="4" id="KW-0067">ATP-binding</keyword>
<dbReference type="GO" id="GO:0003676">
    <property type="term" value="F:nucleic acid binding"/>
    <property type="evidence" value="ECO:0007669"/>
    <property type="project" value="InterPro"/>
</dbReference>
<keyword evidence="3 8" id="KW-0347">Helicase</keyword>
<evidence type="ECO:0000259" key="7">
    <source>
        <dbReference type="PROSITE" id="PS51195"/>
    </source>
</evidence>
<dbReference type="PROSITE" id="PS00039">
    <property type="entry name" value="DEAD_ATP_HELICASE"/>
    <property type="match status" value="1"/>
</dbReference>
<dbReference type="CDD" id="cd00268">
    <property type="entry name" value="DEADc"/>
    <property type="match status" value="1"/>
</dbReference>
<evidence type="ECO:0000256" key="5">
    <source>
        <dbReference type="PROSITE-ProRule" id="PRU00552"/>
    </source>
</evidence>
<keyword evidence="9" id="KW-1185">Reference proteome</keyword>
<evidence type="ECO:0000256" key="3">
    <source>
        <dbReference type="ARBA" id="ARBA00022806"/>
    </source>
</evidence>
<dbReference type="HOGENOM" id="CLU_003041_8_2_6"/>
<dbReference type="PROSITE" id="PS51195">
    <property type="entry name" value="Q_MOTIF"/>
    <property type="match status" value="1"/>
</dbReference>
<reference evidence="8 9" key="1">
    <citation type="journal article" date="2013" name="Genome Announc.">
        <title>Complete genome sequence of Simiduia agarivorans SA1(T), a marine bacterium able to degrade a variety of polysaccharides.</title>
        <authorList>
            <person name="Lin S.Y."/>
            <person name="Shieh W.Y."/>
            <person name="Chen J.S."/>
            <person name="Tang S.L."/>
        </authorList>
    </citation>
    <scope>NUCLEOTIDE SEQUENCE [LARGE SCALE GENOMIC DNA]</scope>
    <source>
        <strain evidence="9">DSM 21679 / JCM 13881 / BCRC 17597 / SA1</strain>
    </source>
</reference>
<feature type="domain" description="Helicase ATP-binding" evidence="6">
    <location>
        <begin position="35"/>
        <end position="206"/>
    </location>
</feature>
<dbReference type="PANTHER" id="PTHR47959">
    <property type="entry name" value="ATP-DEPENDENT RNA HELICASE RHLE-RELATED"/>
    <property type="match status" value="1"/>
</dbReference>
<dbReference type="InterPro" id="IPR050079">
    <property type="entry name" value="DEAD_box_RNA_helicase"/>
</dbReference>
<evidence type="ECO:0000313" key="8">
    <source>
        <dbReference type="EMBL" id="AFV00800.1"/>
    </source>
</evidence>
<dbReference type="Gene3D" id="3.40.50.300">
    <property type="entry name" value="P-loop containing nucleotide triphosphate hydrolases"/>
    <property type="match status" value="1"/>
</dbReference>
<dbReference type="GO" id="GO:0005829">
    <property type="term" value="C:cytosol"/>
    <property type="evidence" value="ECO:0007669"/>
    <property type="project" value="TreeGrafter"/>
</dbReference>
<feature type="short sequence motif" description="Q motif" evidence="5">
    <location>
        <begin position="4"/>
        <end position="32"/>
    </location>
</feature>
<protein>
    <submittedName>
        <fullName evidence="8">ATP-dependent RNA helicase DbpA</fullName>
    </submittedName>
</protein>
<evidence type="ECO:0000313" key="9">
    <source>
        <dbReference type="Proteomes" id="UP000000466"/>
    </source>
</evidence>
<feature type="domain" description="DEAD-box RNA helicase Q" evidence="7">
    <location>
        <begin position="4"/>
        <end position="32"/>
    </location>
</feature>
<keyword evidence="2" id="KW-0378">Hydrolase</keyword>
<dbReference type="KEGG" id="saga:M5M_18355"/>
<sequence length="264" mass="29009">MSSARFDQLPLDPSLLGNLNDLGYTQMTEIQARALPELLAGRDVIGQAKTGSGKTATFGLALLNKLRVERFRVQGLVLCPTRELADQVARELRKLARAIHNIKILTLCGGMPFGPQLASLDHGAHIVVGTPGRIEEHVRKGKLDLSEVHTLVLDEADRMLDMGFQETVDAIVAGTPAARQSLLFSATYPDSIEALAARVLHNPVRITVESKHSAQTINQHFYRVGNNEQRLAAVAQLLWHFQPGSAVIFLQHQTGNRRDCHPPE</sequence>
<dbReference type="InterPro" id="IPR014001">
    <property type="entry name" value="Helicase_ATP-bd"/>
</dbReference>
<proteinExistence type="predicted"/>
<dbReference type="SMART" id="SM00487">
    <property type="entry name" value="DEXDc"/>
    <property type="match status" value="1"/>
</dbReference>
<dbReference type="PROSITE" id="PS51192">
    <property type="entry name" value="HELICASE_ATP_BIND_1"/>
    <property type="match status" value="1"/>
</dbReference>
<dbReference type="AlphaFoldDB" id="K4KNQ3"/>
<dbReference type="InterPro" id="IPR014014">
    <property type="entry name" value="RNA_helicase_DEAD_Q_motif"/>
</dbReference>
<dbReference type="SUPFAM" id="SSF52540">
    <property type="entry name" value="P-loop containing nucleoside triphosphate hydrolases"/>
    <property type="match status" value="1"/>
</dbReference>
<accession>K4KNQ3</accession>
<name>K4KNQ3_SIMAS</name>
<gene>
    <name evidence="8" type="ordered locus">M5M_18355</name>
</gene>
<dbReference type="InterPro" id="IPR044742">
    <property type="entry name" value="DEAD/DEAH_RhlB"/>
</dbReference>
<dbReference type="InterPro" id="IPR011545">
    <property type="entry name" value="DEAD/DEAH_box_helicase_dom"/>
</dbReference>
<dbReference type="GO" id="GO:0005524">
    <property type="term" value="F:ATP binding"/>
    <property type="evidence" value="ECO:0007669"/>
    <property type="project" value="UniProtKB-KW"/>
</dbReference>
<evidence type="ECO:0000256" key="1">
    <source>
        <dbReference type="ARBA" id="ARBA00022741"/>
    </source>
</evidence>
<organism evidence="8 9">
    <name type="scientific">Simiduia agarivorans (strain DSM 21679 / JCM 13881 / BCRC 17597 / SA1)</name>
    <dbReference type="NCBI Taxonomy" id="1117647"/>
    <lineage>
        <taxon>Bacteria</taxon>
        <taxon>Pseudomonadati</taxon>
        <taxon>Pseudomonadota</taxon>
        <taxon>Gammaproteobacteria</taxon>
        <taxon>Cellvibrionales</taxon>
        <taxon>Cellvibrionaceae</taxon>
        <taxon>Simiduia</taxon>
    </lineage>
</organism>
<evidence type="ECO:0000256" key="2">
    <source>
        <dbReference type="ARBA" id="ARBA00022801"/>
    </source>
</evidence>
<dbReference type="eggNOG" id="COG0513">
    <property type="taxonomic scope" value="Bacteria"/>
</dbReference>
<dbReference type="GO" id="GO:0003724">
    <property type="term" value="F:RNA helicase activity"/>
    <property type="evidence" value="ECO:0007669"/>
    <property type="project" value="InterPro"/>
</dbReference>
<dbReference type="InterPro" id="IPR000629">
    <property type="entry name" value="RNA-helicase_DEAD-box_CS"/>
</dbReference>
<evidence type="ECO:0000256" key="4">
    <source>
        <dbReference type="ARBA" id="ARBA00022840"/>
    </source>
</evidence>
<dbReference type="GO" id="GO:0016787">
    <property type="term" value="F:hydrolase activity"/>
    <property type="evidence" value="ECO:0007669"/>
    <property type="project" value="UniProtKB-KW"/>
</dbReference>
<dbReference type="STRING" id="1117647.M5M_18355"/>
<dbReference type="InterPro" id="IPR027417">
    <property type="entry name" value="P-loop_NTPase"/>
</dbReference>
<dbReference type="Pfam" id="PF00270">
    <property type="entry name" value="DEAD"/>
    <property type="match status" value="1"/>
</dbReference>
<dbReference type="Proteomes" id="UP000000466">
    <property type="component" value="Chromosome"/>
</dbReference>